<dbReference type="Proteomes" id="UP000070394">
    <property type="component" value="Unassembled WGS sequence"/>
</dbReference>
<proteinExistence type="predicted"/>
<protein>
    <submittedName>
        <fullName evidence="2">Glycosyltransferase, group 2 family protein</fullName>
    </submittedName>
</protein>
<dbReference type="CDD" id="cd04179">
    <property type="entry name" value="DPM_DPG-synthase_like"/>
    <property type="match status" value="1"/>
</dbReference>
<dbReference type="PATRIC" id="fig|467210.3.peg.175"/>
<dbReference type="GO" id="GO:0016740">
    <property type="term" value="F:transferase activity"/>
    <property type="evidence" value="ECO:0007669"/>
    <property type="project" value="UniProtKB-KW"/>
</dbReference>
<keyword evidence="2" id="KW-0808">Transferase</keyword>
<evidence type="ECO:0000259" key="1">
    <source>
        <dbReference type="Pfam" id="PF00535"/>
    </source>
</evidence>
<feature type="domain" description="Glycosyltransferase 2-like" evidence="1">
    <location>
        <begin position="4"/>
        <end position="116"/>
    </location>
</feature>
<reference evidence="3" key="1">
    <citation type="submission" date="2016-01" db="EMBL/GenBank/DDBJ databases">
        <authorList>
            <person name="Mitreva M."/>
            <person name="Pepin K.H."/>
            <person name="Mihindukulasuriya K.A."/>
            <person name="Fulton R."/>
            <person name="Fronick C."/>
            <person name="O'Laughlin M."/>
            <person name="Miner T."/>
            <person name="Herter B."/>
            <person name="Rosa B.A."/>
            <person name="Cordes M."/>
            <person name="Tomlinson C."/>
            <person name="Wollam A."/>
            <person name="Palsikar V.B."/>
            <person name="Mardis E.R."/>
            <person name="Wilson R.K."/>
        </authorList>
    </citation>
    <scope>NUCLEOTIDE SEQUENCE [LARGE SCALE GENOMIC DNA]</scope>
    <source>
        <strain evidence="3">DNF00896</strain>
    </source>
</reference>
<dbReference type="SUPFAM" id="SSF53448">
    <property type="entry name" value="Nucleotide-diphospho-sugar transferases"/>
    <property type="match status" value="1"/>
</dbReference>
<dbReference type="InterPro" id="IPR029044">
    <property type="entry name" value="Nucleotide-diphossugar_trans"/>
</dbReference>
<dbReference type="Pfam" id="PF00535">
    <property type="entry name" value="Glycos_transf_2"/>
    <property type="match status" value="1"/>
</dbReference>
<dbReference type="RefSeq" id="WP_060930193.1">
    <property type="nucleotide sequence ID" value="NZ_KQ959774.1"/>
</dbReference>
<dbReference type="InterPro" id="IPR001173">
    <property type="entry name" value="Glyco_trans_2-like"/>
</dbReference>
<name>A0A134A048_9FIRM</name>
<gene>
    <name evidence="2" type="ORF">HMPREF1866_00177</name>
</gene>
<evidence type="ECO:0000313" key="3">
    <source>
        <dbReference type="Proteomes" id="UP000070394"/>
    </source>
</evidence>
<dbReference type="PANTHER" id="PTHR48090">
    <property type="entry name" value="UNDECAPRENYL-PHOSPHATE 4-DEOXY-4-FORMAMIDO-L-ARABINOSE TRANSFERASE-RELATED"/>
    <property type="match status" value="1"/>
</dbReference>
<dbReference type="PANTHER" id="PTHR48090:SF7">
    <property type="entry name" value="RFBJ PROTEIN"/>
    <property type="match status" value="1"/>
</dbReference>
<dbReference type="Gene3D" id="3.90.550.10">
    <property type="entry name" value="Spore Coat Polysaccharide Biosynthesis Protein SpsA, Chain A"/>
    <property type="match status" value="1"/>
</dbReference>
<evidence type="ECO:0000313" key="2">
    <source>
        <dbReference type="EMBL" id="KXB61080.1"/>
    </source>
</evidence>
<dbReference type="AlphaFoldDB" id="A0A134A048"/>
<accession>A0A134A048</accession>
<organism evidence="2 3">
    <name type="scientific">Lachnoanaerobaculum saburreum</name>
    <dbReference type="NCBI Taxonomy" id="467210"/>
    <lineage>
        <taxon>Bacteria</taxon>
        <taxon>Bacillati</taxon>
        <taxon>Bacillota</taxon>
        <taxon>Clostridia</taxon>
        <taxon>Lachnospirales</taxon>
        <taxon>Lachnospiraceae</taxon>
        <taxon>Lachnoanaerobaculum</taxon>
    </lineage>
</organism>
<dbReference type="STRING" id="467210.HMPREF1866_00177"/>
<dbReference type="OrthoDB" id="9810303at2"/>
<dbReference type="EMBL" id="LSDA01000004">
    <property type="protein sequence ID" value="KXB61080.1"/>
    <property type="molecule type" value="Genomic_DNA"/>
</dbReference>
<dbReference type="InterPro" id="IPR050256">
    <property type="entry name" value="Glycosyltransferase_2"/>
</dbReference>
<comment type="caution">
    <text evidence="2">The sequence shown here is derived from an EMBL/GenBank/DDBJ whole genome shotgun (WGS) entry which is preliminary data.</text>
</comment>
<sequence length="232" mass="26847">MKLSIVVPCYNEAENLPLILRSFSKHIRDENIEVILVNNGSTDKTANVLEKLLPKYPFARTVLVPVNQGYGYGILQGLKEANGDYIGWTHADMQTDPGDIVKAYHIIQNCSEDVYIKGHRRGRSIFDQIFTWGMGCFETIYLGQRMWDINAQPNIFPKSFYLKWKNPPYDFSLDLYAVFMARKNKIKVIRFDVLFPKRIHGMSSWNTGLKAKWKFIRRTIDFSIKLKKGGIS</sequence>
<keyword evidence="3" id="KW-1185">Reference proteome</keyword>